<dbReference type="KEGG" id="lcre:Pla8534_13190"/>
<dbReference type="Proteomes" id="UP000317648">
    <property type="component" value="Chromosome"/>
</dbReference>
<keyword evidence="2" id="KW-1185">Reference proteome</keyword>
<sequence length="79" mass="9280">MFLWRRSPFGVEIREHGLVTRLFGFTPYARISSYHWGRFDPAKLILQIDRTQQATRVALHAPPQVDAWLQQYVRPRGTA</sequence>
<dbReference type="AlphaFoldDB" id="A0A518DNX5"/>
<proteinExistence type="predicted"/>
<accession>A0A518DNX5</accession>
<gene>
    <name evidence="1" type="ORF">Pla8534_13190</name>
</gene>
<protein>
    <submittedName>
        <fullName evidence="1">Uncharacterized protein</fullName>
    </submittedName>
</protein>
<evidence type="ECO:0000313" key="1">
    <source>
        <dbReference type="EMBL" id="QDU93539.1"/>
    </source>
</evidence>
<dbReference type="RefSeq" id="WP_145050429.1">
    <property type="nucleotide sequence ID" value="NZ_CP036433.1"/>
</dbReference>
<reference evidence="1 2" key="1">
    <citation type="submission" date="2019-02" db="EMBL/GenBank/DDBJ databases">
        <title>Deep-cultivation of Planctomycetes and their phenomic and genomic characterization uncovers novel biology.</title>
        <authorList>
            <person name="Wiegand S."/>
            <person name="Jogler M."/>
            <person name="Boedeker C."/>
            <person name="Pinto D."/>
            <person name="Vollmers J."/>
            <person name="Rivas-Marin E."/>
            <person name="Kohn T."/>
            <person name="Peeters S.H."/>
            <person name="Heuer A."/>
            <person name="Rast P."/>
            <person name="Oberbeckmann S."/>
            <person name="Bunk B."/>
            <person name="Jeske O."/>
            <person name="Meyerdierks A."/>
            <person name="Storesund J.E."/>
            <person name="Kallscheuer N."/>
            <person name="Luecker S."/>
            <person name="Lage O.M."/>
            <person name="Pohl T."/>
            <person name="Merkel B.J."/>
            <person name="Hornburger P."/>
            <person name="Mueller R.-W."/>
            <person name="Bruemmer F."/>
            <person name="Labrenz M."/>
            <person name="Spormann A.M."/>
            <person name="Op den Camp H."/>
            <person name="Overmann J."/>
            <person name="Amann R."/>
            <person name="Jetten M.S.M."/>
            <person name="Mascher T."/>
            <person name="Medema M.H."/>
            <person name="Devos D.P."/>
            <person name="Kaster A.-K."/>
            <person name="Ovreas L."/>
            <person name="Rohde M."/>
            <person name="Galperin M.Y."/>
            <person name="Jogler C."/>
        </authorList>
    </citation>
    <scope>NUCLEOTIDE SEQUENCE [LARGE SCALE GENOMIC DNA]</scope>
    <source>
        <strain evidence="1 2">Pla85_3_4</strain>
    </source>
</reference>
<name>A0A518DNX5_9BACT</name>
<dbReference type="EMBL" id="CP036433">
    <property type="protein sequence ID" value="QDU93539.1"/>
    <property type="molecule type" value="Genomic_DNA"/>
</dbReference>
<organism evidence="1 2">
    <name type="scientific">Lignipirellula cremea</name>
    <dbReference type="NCBI Taxonomy" id="2528010"/>
    <lineage>
        <taxon>Bacteria</taxon>
        <taxon>Pseudomonadati</taxon>
        <taxon>Planctomycetota</taxon>
        <taxon>Planctomycetia</taxon>
        <taxon>Pirellulales</taxon>
        <taxon>Pirellulaceae</taxon>
        <taxon>Lignipirellula</taxon>
    </lineage>
</organism>
<evidence type="ECO:0000313" key="2">
    <source>
        <dbReference type="Proteomes" id="UP000317648"/>
    </source>
</evidence>